<name>A0A2T2WMQ7_9FIRM</name>
<protein>
    <submittedName>
        <fullName evidence="2">DUF1540 domain-containing protein</fullName>
    </submittedName>
</protein>
<dbReference type="InterPro" id="IPR011437">
    <property type="entry name" value="DUF1540"/>
</dbReference>
<reference evidence="2 3" key="1">
    <citation type="journal article" date="2014" name="BMC Genomics">
        <title>Comparison of environmental and isolate Sulfobacillus genomes reveals diverse carbon, sulfur, nitrogen, and hydrogen metabolisms.</title>
        <authorList>
            <person name="Justice N.B."/>
            <person name="Norman A."/>
            <person name="Brown C.T."/>
            <person name="Singh A."/>
            <person name="Thomas B.C."/>
            <person name="Banfield J.F."/>
        </authorList>
    </citation>
    <scope>NUCLEOTIDE SEQUENCE [LARGE SCALE GENOMIC DNA]</scope>
    <source>
        <strain evidence="2">AMDSBA3</strain>
    </source>
</reference>
<proteinExistence type="predicted"/>
<sequence>MAQVQVRCTVDNCYFWAQDNHCNAESILITSDAAAQQYSQSDDNRSVDMLVDVIGETPASQCQETACKTFQRR</sequence>
<evidence type="ECO:0000313" key="2">
    <source>
        <dbReference type="EMBL" id="PSR23518.1"/>
    </source>
</evidence>
<feature type="domain" description="DUF1540" evidence="1">
    <location>
        <begin position="6"/>
        <end position="70"/>
    </location>
</feature>
<dbReference type="Pfam" id="PF07561">
    <property type="entry name" value="DUF1540"/>
    <property type="match status" value="1"/>
</dbReference>
<accession>A0A2T2WMQ7</accession>
<dbReference type="AlphaFoldDB" id="A0A2T2WMQ7"/>
<dbReference type="EMBL" id="PXYV01000005">
    <property type="protein sequence ID" value="PSR23518.1"/>
    <property type="molecule type" value="Genomic_DNA"/>
</dbReference>
<evidence type="ECO:0000259" key="1">
    <source>
        <dbReference type="Pfam" id="PF07561"/>
    </source>
</evidence>
<organism evidence="2 3">
    <name type="scientific">Sulfobacillus acidophilus</name>
    <dbReference type="NCBI Taxonomy" id="53633"/>
    <lineage>
        <taxon>Bacteria</taxon>
        <taxon>Bacillati</taxon>
        <taxon>Bacillota</taxon>
        <taxon>Clostridia</taxon>
        <taxon>Eubacteriales</taxon>
        <taxon>Clostridiales Family XVII. Incertae Sedis</taxon>
        <taxon>Sulfobacillus</taxon>
    </lineage>
</organism>
<dbReference type="Proteomes" id="UP000241848">
    <property type="component" value="Unassembled WGS sequence"/>
</dbReference>
<comment type="caution">
    <text evidence="2">The sequence shown here is derived from an EMBL/GenBank/DDBJ whole genome shotgun (WGS) entry which is preliminary data.</text>
</comment>
<evidence type="ECO:0000313" key="3">
    <source>
        <dbReference type="Proteomes" id="UP000241848"/>
    </source>
</evidence>
<gene>
    <name evidence="2" type="ORF">C7B45_02980</name>
</gene>